<evidence type="ECO:0000256" key="1">
    <source>
        <dbReference type="SAM" id="SignalP"/>
    </source>
</evidence>
<accession>A0A550BVX4</accession>
<evidence type="ECO:0000313" key="3">
    <source>
        <dbReference type="Proteomes" id="UP000320762"/>
    </source>
</evidence>
<name>A0A550BVX4_9AGAR</name>
<feature type="chain" id="PRO_5022211161" evidence="1">
    <location>
        <begin position="29"/>
        <end position="116"/>
    </location>
</feature>
<evidence type="ECO:0000313" key="2">
    <source>
        <dbReference type="EMBL" id="TRM56687.1"/>
    </source>
</evidence>
<proteinExistence type="predicted"/>
<feature type="signal peptide" evidence="1">
    <location>
        <begin position="1"/>
        <end position="28"/>
    </location>
</feature>
<dbReference type="Gene3D" id="2.70.50.70">
    <property type="match status" value="1"/>
</dbReference>
<dbReference type="AlphaFoldDB" id="A0A550BVX4"/>
<dbReference type="EMBL" id="VDMD01000061">
    <property type="protein sequence ID" value="TRM56687.1"/>
    <property type="molecule type" value="Genomic_DNA"/>
</dbReference>
<dbReference type="Proteomes" id="UP000320762">
    <property type="component" value="Unassembled WGS sequence"/>
</dbReference>
<gene>
    <name evidence="2" type="ORF">BD626DRAFT_517986</name>
</gene>
<organism evidence="2 3">
    <name type="scientific">Schizophyllum amplum</name>
    <dbReference type="NCBI Taxonomy" id="97359"/>
    <lineage>
        <taxon>Eukaryota</taxon>
        <taxon>Fungi</taxon>
        <taxon>Dikarya</taxon>
        <taxon>Basidiomycota</taxon>
        <taxon>Agaricomycotina</taxon>
        <taxon>Agaricomycetes</taxon>
        <taxon>Agaricomycetidae</taxon>
        <taxon>Agaricales</taxon>
        <taxon>Schizophyllaceae</taxon>
        <taxon>Schizophyllum</taxon>
    </lineage>
</organism>
<keyword evidence="3" id="KW-1185">Reference proteome</keyword>
<sequence length="116" mass="12793">MSSHPLAQPGRCGIWLYLLCLQTSVATSDDTTLPAGDAFSNAYTITTPGIFLNIDCSNVLMYVIPRPAVWMALPATTLCRRTNPARLPLPLSPSSLRPRGCVDLSCRYPRCRLVRR</sequence>
<comment type="caution">
    <text evidence="2">The sequence shown here is derived from an EMBL/GenBank/DDBJ whole genome shotgun (WGS) entry which is preliminary data.</text>
</comment>
<keyword evidence="1" id="KW-0732">Signal</keyword>
<protein>
    <submittedName>
        <fullName evidence="2">Uncharacterized protein</fullName>
    </submittedName>
</protein>
<reference evidence="2 3" key="1">
    <citation type="journal article" date="2019" name="New Phytol.">
        <title>Comparative genomics reveals unique wood-decay strategies and fruiting body development in the Schizophyllaceae.</title>
        <authorList>
            <person name="Almasi E."/>
            <person name="Sahu N."/>
            <person name="Krizsan K."/>
            <person name="Balint B."/>
            <person name="Kovacs G.M."/>
            <person name="Kiss B."/>
            <person name="Cseklye J."/>
            <person name="Drula E."/>
            <person name="Henrissat B."/>
            <person name="Nagy I."/>
            <person name="Chovatia M."/>
            <person name="Adam C."/>
            <person name="LaButti K."/>
            <person name="Lipzen A."/>
            <person name="Riley R."/>
            <person name="Grigoriev I.V."/>
            <person name="Nagy L.G."/>
        </authorList>
    </citation>
    <scope>NUCLEOTIDE SEQUENCE [LARGE SCALE GENOMIC DNA]</scope>
    <source>
        <strain evidence="2 3">NL-1724</strain>
    </source>
</reference>